<dbReference type="Pfam" id="PF05173">
    <property type="entry name" value="DapB_C"/>
    <property type="match status" value="1"/>
</dbReference>
<keyword evidence="7 12" id="KW-0457">Lysine biosynthesis</keyword>
<evidence type="ECO:0000256" key="4">
    <source>
        <dbReference type="ARBA" id="ARBA00022915"/>
    </source>
</evidence>
<protein>
    <recommendedName>
        <fullName evidence="9 12">4-hydroxy-tetrahydrodipicolinate reductase</fullName>
        <shortName evidence="12">HTPA reductase</shortName>
        <ecNumber evidence="9 12">1.17.1.8</ecNumber>
    </recommendedName>
</protein>
<evidence type="ECO:0000259" key="13">
    <source>
        <dbReference type="Pfam" id="PF01113"/>
    </source>
</evidence>
<keyword evidence="5 12" id="KW-0560">Oxidoreductase</keyword>
<comment type="catalytic activity">
    <reaction evidence="11 12">
        <text>(S)-2,3,4,5-tetrahydrodipicolinate + NAD(+) + H2O = (2S,4S)-4-hydroxy-2,3,4,5-tetrahydrodipicolinate + NADH + H(+)</text>
        <dbReference type="Rhea" id="RHEA:35323"/>
        <dbReference type="ChEBI" id="CHEBI:15377"/>
        <dbReference type="ChEBI" id="CHEBI:15378"/>
        <dbReference type="ChEBI" id="CHEBI:16845"/>
        <dbReference type="ChEBI" id="CHEBI:57540"/>
        <dbReference type="ChEBI" id="CHEBI:57945"/>
        <dbReference type="ChEBI" id="CHEBI:67139"/>
        <dbReference type="EC" id="1.17.1.8"/>
    </reaction>
</comment>
<keyword evidence="4 12" id="KW-0220">Diaminopimelate biosynthesis</keyword>
<evidence type="ECO:0000313" key="16">
    <source>
        <dbReference type="Proteomes" id="UP000823616"/>
    </source>
</evidence>
<evidence type="ECO:0000313" key="15">
    <source>
        <dbReference type="EMBL" id="MBO8450938.1"/>
    </source>
</evidence>
<feature type="binding site" evidence="12">
    <location>
        <begin position="85"/>
        <end position="87"/>
    </location>
    <ligand>
        <name>NAD(+)</name>
        <dbReference type="ChEBI" id="CHEBI:57540"/>
    </ligand>
</feature>
<feature type="binding site" evidence="12">
    <location>
        <position position="147"/>
    </location>
    <ligand>
        <name>(S)-2,3,4,5-tetrahydrodipicolinate</name>
        <dbReference type="ChEBI" id="CHEBI:16845"/>
    </ligand>
</feature>
<comment type="caution">
    <text evidence="12">Was originally thought to be a dihydrodipicolinate reductase (DHDPR), catalyzing the conversion of dihydrodipicolinate to tetrahydrodipicolinate. However, it was shown in E.coli that the substrate of the enzymatic reaction is not dihydrodipicolinate (DHDP) but in fact (2S,4S)-4-hydroxy-2,3,4,5-tetrahydrodipicolinic acid (HTPA), the product released by the DapA-catalyzed reaction.</text>
</comment>
<keyword evidence="12" id="KW-0963">Cytoplasm</keyword>
<dbReference type="GO" id="GO:0009089">
    <property type="term" value="P:lysine biosynthetic process via diaminopimelate"/>
    <property type="evidence" value="ECO:0007669"/>
    <property type="project" value="UniProtKB-UniRule"/>
</dbReference>
<dbReference type="SUPFAM" id="SSF55347">
    <property type="entry name" value="Glyceraldehyde-3-phosphate dehydrogenase-like, C-terminal domain"/>
    <property type="match status" value="1"/>
</dbReference>
<keyword evidence="3 12" id="KW-0521">NADP</keyword>
<dbReference type="GO" id="GO:0008839">
    <property type="term" value="F:4-hydroxy-tetrahydrodipicolinate reductase"/>
    <property type="evidence" value="ECO:0007669"/>
    <property type="project" value="UniProtKB-UniRule"/>
</dbReference>
<dbReference type="AlphaFoldDB" id="A0A9D9EPY3"/>
<keyword evidence="2 12" id="KW-0028">Amino-acid biosynthesis</keyword>
<dbReference type="InterPro" id="IPR000846">
    <property type="entry name" value="DapB_N"/>
</dbReference>
<dbReference type="InterPro" id="IPR036291">
    <property type="entry name" value="NAD(P)-bd_dom_sf"/>
</dbReference>
<accession>A0A9D9EPY3</accession>
<dbReference type="Gene3D" id="3.30.360.10">
    <property type="entry name" value="Dihydrodipicolinate Reductase, domain 2"/>
    <property type="match status" value="1"/>
</dbReference>
<evidence type="ECO:0000256" key="1">
    <source>
        <dbReference type="ARBA" id="ARBA00006642"/>
    </source>
</evidence>
<gene>
    <name evidence="12 15" type="primary">dapB</name>
    <name evidence="15" type="ORF">IAA96_07520</name>
</gene>
<comment type="caution">
    <text evidence="15">The sequence shown here is derived from an EMBL/GenBank/DDBJ whole genome shotgun (WGS) entry which is preliminary data.</text>
</comment>
<proteinExistence type="inferred from homology"/>
<evidence type="ECO:0000256" key="2">
    <source>
        <dbReference type="ARBA" id="ARBA00022605"/>
    </source>
</evidence>
<dbReference type="SUPFAM" id="SSF51735">
    <property type="entry name" value="NAD(P)-binding Rossmann-fold domains"/>
    <property type="match status" value="1"/>
</dbReference>
<evidence type="ECO:0000259" key="14">
    <source>
        <dbReference type="Pfam" id="PF05173"/>
    </source>
</evidence>
<name>A0A9D9EPY3_9SPIR</name>
<dbReference type="GO" id="GO:0051287">
    <property type="term" value="F:NAD binding"/>
    <property type="evidence" value="ECO:0007669"/>
    <property type="project" value="UniProtKB-UniRule"/>
</dbReference>
<reference evidence="15" key="2">
    <citation type="journal article" date="2021" name="PeerJ">
        <title>Extensive microbial diversity within the chicken gut microbiome revealed by metagenomics and culture.</title>
        <authorList>
            <person name="Gilroy R."/>
            <person name="Ravi A."/>
            <person name="Getino M."/>
            <person name="Pursley I."/>
            <person name="Horton D.L."/>
            <person name="Alikhan N.F."/>
            <person name="Baker D."/>
            <person name="Gharbi K."/>
            <person name="Hall N."/>
            <person name="Watson M."/>
            <person name="Adriaenssens E.M."/>
            <person name="Foster-Nyarko E."/>
            <person name="Jarju S."/>
            <person name="Secka A."/>
            <person name="Antonio M."/>
            <person name="Oren A."/>
            <person name="Chaudhuri R.R."/>
            <person name="La Ragione R."/>
            <person name="Hildebrand F."/>
            <person name="Pallen M.J."/>
        </authorList>
    </citation>
    <scope>NUCLEOTIDE SEQUENCE</scope>
    <source>
        <strain evidence="15">B3-4054</strain>
    </source>
</reference>
<comment type="function">
    <text evidence="12">Catalyzes the conversion of 4-hydroxy-tetrahydrodipicolinate (HTPA) to tetrahydrodipicolinate.</text>
</comment>
<dbReference type="PANTHER" id="PTHR20836:SF0">
    <property type="entry name" value="4-HYDROXY-TETRAHYDRODIPICOLINATE REDUCTASE 1, CHLOROPLASTIC-RELATED"/>
    <property type="match status" value="1"/>
</dbReference>
<evidence type="ECO:0000256" key="11">
    <source>
        <dbReference type="ARBA" id="ARBA00049396"/>
    </source>
</evidence>
<organism evidence="15 16">
    <name type="scientific">Candidatus Avitreponema avistercoris</name>
    <dbReference type="NCBI Taxonomy" id="2840705"/>
    <lineage>
        <taxon>Bacteria</taxon>
        <taxon>Pseudomonadati</taxon>
        <taxon>Spirochaetota</taxon>
        <taxon>Spirochaetia</taxon>
        <taxon>Spirochaetales</taxon>
        <taxon>Candidatus Avitreponema</taxon>
    </lineage>
</organism>
<comment type="pathway">
    <text evidence="8 12">Amino-acid biosynthesis; L-lysine biosynthesis via DAP pathway; (S)-tetrahydrodipicolinate from L-aspartate: step 4/4.</text>
</comment>
<comment type="caution">
    <text evidence="12">Lacks conserved residue(s) required for the propagation of feature annotation.</text>
</comment>
<keyword evidence="6 12" id="KW-0520">NAD</keyword>
<dbReference type="NCBIfam" id="TIGR00036">
    <property type="entry name" value="dapB"/>
    <property type="match status" value="1"/>
</dbReference>
<dbReference type="PIRSF" id="PIRSF000161">
    <property type="entry name" value="DHPR"/>
    <property type="match status" value="1"/>
</dbReference>
<feature type="active site" description="Proton donor/acceptor" evidence="12">
    <location>
        <position position="146"/>
    </location>
</feature>
<evidence type="ECO:0000256" key="9">
    <source>
        <dbReference type="ARBA" id="ARBA00038983"/>
    </source>
</evidence>
<evidence type="ECO:0000256" key="7">
    <source>
        <dbReference type="ARBA" id="ARBA00023154"/>
    </source>
</evidence>
<evidence type="ECO:0000256" key="6">
    <source>
        <dbReference type="ARBA" id="ARBA00023027"/>
    </source>
</evidence>
<dbReference type="InterPro" id="IPR023940">
    <property type="entry name" value="DHDPR_bac"/>
</dbReference>
<dbReference type="GO" id="GO:0005829">
    <property type="term" value="C:cytosol"/>
    <property type="evidence" value="ECO:0007669"/>
    <property type="project" value="TreeGrafter"/>
</dbReference>
<comment type="catalytic activity">
    <reaction evidence="10 12">
        <text>(S)-2,3,4,5-tetrahydrodipicolinate + NADP(+) + H2O = (2S,4S)-4-hydroxy-2,3,4,5-tetrahydrodipicolinate + NADPH + H(+)</text>
        <dbReference type="Rhea" id="RHEA:35331"/>
        <dbReference type="ChEBI" id="CHEBI:15377"/>
        <dbReference type="ChEBI" id="CHEBI:15378"/>
        <dbReference type="ChEBI" id="CHEBI:16845"/>
        <dbReference type="ChEBI" id="CHEBI:57783"/>
        <dbReference type="ChEBI" id="CHEBI:58349"/>
        <dbReference type="ChEBI" id="CHEBI:67139"/>
        <dbReference type="EC" id="1.17.1.8"/>
    </reaction>
</comment>
<evidence type="ECO:0000256" key="10">
    <source>
        <dbReference type="ARBA" id="ARBA00049080"/>
    </source>
</evidence>
<dbReference type="GO" id="GO:0019877">
    <property type="term" value="P:diaminopimelate biosynthetic process"/>
    <property type="evidence" value="ECO:0007669"/>
    <property type="project" value="UniProtKB-UniRule"/>
</dbReference>
<evidence type="ECO:0000256" key="3">
    <source>
        <dbReference type="ARBA" id="ARBA00022857"/>
    </source>
</evidence>
<dbReference type="Pfam" id="PF01113">
    <property type="entry name" value="DapB_N"/>
    <property type="match status" value="1"/>
</dbReference>
<dbReference type="GO" id="GO:0016726">
    <property type="term" value="F:oxidoreductase activity, acting on CH or CH2 groups, NAD or NADP as acceptor"/>
    <property type="evidence" value="ECO:0007669"/>
    <property type="project" value="UniProtKB-UniRule"/>
</dbReference>
<evidence type="ECO:0000256" key="12">
    <source>
        <dbReference type="HAMAP-Rule" id="MF_00102"/>
    </source>
</evidence>
<dbReference type="Gene3D" id="3.40.50.720">
    <property type="entry name" value="NAD(P)-binding Rossmann-like Domain"/>
    <property type="match status" value="1"/>
</dbReference>
<evidence type="ECO:0000256" key="5">
    <source>
        <dbReference type="ARBA" id="ARBA00023002"/>
    </source>
</evidence>
<feature type="binding site" evidence="12">
    <location>
        <begin position="156"/>
        <end position="157"/>
    </location>
    <ligand>
        <name>(S)-2,3,4,5-tetrahydrodipicolinate</name>
        <dbReference type="ChEBI" id="CHEBI:16845"/>
    </ligand>
</feature>
<dbReference type="GO" id="GO:0050661">
    <property type="term" value="F:NADP binding"/>
    <property type="evidence" value="ECO:0007669"/>
    <property type="project" value="UniProtKB-UniRule"/>
</dbReference>
<dbReference type="PANTHER" id="PTHR20836">
    <property type="entry name" value="DIHYDRODIPICOLINATE REDUCTASE"/>
    <property type="match status" value="1"/>
</dbReference>
<dbReference type="HAMAP" id="MF_00102">
    <property type="entry name" value="DapB"/>
    <property type="match status" value="1"/>
</dbReference>
<feature type="binding site" evidence="12">
    <location>
        <position position="53"/>
    </location>
    <ligand>
        <name>NADP(+)</name>
        <dbReference type="ChEBI" id="CHEBI:58349"/>
    </ligand>
</feature>
<evidence type="ECO:0000256" key="8">
    <source>
        <dbReference type="ARBA" id="ARBA00037922"/>
    </source>
</evidence>
<feature type="domain" description="Dihydrodipicolinate reductase N-terminal" evidence="13">
    <location>
        <begin position="1"/>
        <end position="113"/>
    </location>
</feature>
<comment type="similarity">
    <text evidence="1 12">Belongs to the DapB family.</text>
</comment>
<feature type="active site" description="Proton donor" evidence="12">
    <location>
        <position position="150"/>
    </location>
</feature>
<sequence>MKIAVVGYGKMGHMVEKILQTRGHTCVCTVDLFAGDATCVTSDHVAMADAVRRSGAEGVIEFSHPASAVQNIRALLPLRRPLVVGTTGWLDKLGEIRELVDLNKTSLLYASNFSVGVNLFYRMVSAAAAMMAGFDDAYDAAVFEAHHNQKADSPSGTGIDIARRVMENFPRKTALVTDAFTRKPEPHELHLASLRVGAVPGTHSVVFDSAADSIQLTHTARTREGFAAGAVRALEWLAAPDASGKSRTGVFTMDDVFDSLLGG</sequence>
<dbReference type="EC" id="1.17.1.8" evidence="9 12"/>
<dbReference type="InterPro" id="IPR022663">
    <property type="entry name" value="DapB_C"/>
</dbReference>
<feature type="domain" description="Dihydrodipicolinate reductase C-terminal" evidence="14">
    <location>
        <begin position="116"/>
        <end position="256"/>
    </location>
</feature>
<comment type="subunit">
    <text evidence="12">Homotetramer.</text>
</comment>
<dbReference type="EMBL" id="JADIMS010000141">
    <property type="protein sequence ID" value="MBO8450938.1"/>
    <property type="molecule type" value="Genomic_DNA"/>
</dbReference>
<reference evidence="15" key="1">
    <citation type="submission" date="2020-10" db="EMBL/GenBank/DDBJ databases">
        <authorList>
            <person name="Gilroy R."/>
        </authorList>
    </citation>
    <scope>NUCLEOTIDE SEQUENCE</scope>
    <source>
        <strain evidence="15">B3-4054</strain>
    </source>
</reference>
<feature type="binding site" evidence="12">
    <location>
        <begin position="110"/>
        <end position="113"/>
    </location>
    <ligand>
        <name>NAD(+)</name>
        <dbReference type="ChEBI" id="CHEBI:57540"/>
    </ligand>
</feature>
<dbReference type="Proteomes" id="UP000823616">
    <property type="component" value="Unassembled WGS sequence"/>
</dbReference>
<comment type="subcellular location">
    <subcellularLocation>
        <location evidence="12">Cytoplasm</location>
    </subcellularLocation>
</comment>